<dbReference type="Gene3D" id="3.40.1190.10">
    <property type="entry name" value="Mur-like, catalytic domain"/>
    <property type="match status" value="1"/>
</dbReference>
<evidence type="ECO:0000256" key="3">
    <source>
        <dbReference type="ARBA" id="ARBA00004799"/>
    </source>
</evidence>
<evidence type="ECO:0000313" key="25">
    <source>
        <dbReference type="Proteomes" id="UP000578569"/>
    </source>
</evidence>
<dbReference type="SUPFAM" id="SSF53244">
    <property type="entry name" value="MurD-like peptide ligases, peptide-binding domain"/>
    <property type="match status" value="1"/>
</dbReference>
<comment type="caution">
    <text evidence="24">The sequence shown here is derived from an EMBL/GenBank/DDBJ whole genome shotgun (WGS) entry which is preliminary data.</text>
</comment>
<evidence type="ECO:0000256" key="10">
    <source>
        <dbReference type="ARBA" id="ARBA00022723"/>
    </source>
</evidence>
<dbReference type="PROSITE" id="PS01012">
    <property type="entry name" value="FOLYLPOLYGLU_SYNT_2"/>
    <property type="match status" value="1"/>
</dbReference>
<comment type="pathway">
    <text evidence="4">Cofactor biosynthesis; tetrahydrofolylpolyglutamate biosynthesis.</text>
</comment>
<dbReference type="InterPro" id="IPR018109">
    <property type="entry name" value="Folylpolyglutamate_synth_CS"/>
</dbReference>
<dbReference type="FunFam" id="3.40.1190.10:FF:000011">
    <property type="entry name" value="Folylpolyglutamate synthase/dihydrofolate synthase"/>
    <property type="match status" value="1"/>
</dbReference>
<dbReference type="InterPro" id="IPR004101">
    <property type="entry name" value="Mur_ligase_C"/>
</dbReference>
<feature type="domain" description="Mur ligase C-terminal" evidence="23">
    <location>
        <begin position="315"/>
        <end position="419"/>
    </location>
</feature>
<evidence type="ECO:0000256" key="17">
    <source>
        <dbReference type="ARBA" id="ARBA00032510"/>
    </source>
</evidence>
<comment type="function">
    <text evidence="2">Functions in two distinct reactions of the de novo folate biosynthetic pathway. Catalyzes the addition of a glutamate residue to dihydropteroate (7,8-dihydropteroate or H2Pte) to form dihydrofolate (7,8-dihydrofolate monoglutamate or H2Pte-Glu). Also catalyzes successive additions of L-glutamate to tetrahydrofolate or 10-formyltetrahydrofolate or 5,10-methylenetetrahydrofolate, leading to folylpolyglutamate derivatives.</text>
</comment>
<dbReference type="EC" id="6.3.2.12" evidence="6"/>
<evidence type="ECO:0000256" key="11">
    <source>
        <dbReference type="ARBA" id="ARBA00022741"/>
    </source>
</evidence>
<evidence type="ECO:0000256" key="21">
    <source>
        <dbReference type="ARBA" id="ARBA00049161"/>
    </source>
</evidence>
<dbReference type="GO" id="GO:0046872">
    <property type="term" value="F:metal ion binding"/>
    <property type="evidence" value="ECO:0007669"/>
    <property type="project" value="UniProtKB-KW"/>
</dbReference>
<dbReference type="EMBL" id="JACICF010000001">
    <property type="protein sequence ID" value="MBB3764155.1"/>
    <property type="molecule type" value="Genomic_DNA"/>
</dbReference>
<dbReference type="InterPro" id="IPR036565">
    <property type="entry name" value="Mur-like_cat_sf"/>
</dbReference>
<comment type="pathway">
    <text evidence="3">Cofactor biosynthesis; tetrahydrofolate biosynthesis; 7,8-dihydrofolate from 2-amino-4-hydroxy-6-hydroxymethyl-7,8-dihydropteridine diphosphate and 4-aminobenzoate: step 2/2.</text>
</comment>
<evidence type="ECO:0000256" key="13">
    <source>
        <dbReference type="ARBA" id="ARBA00022842"/>
    </source>
</evidence>
<sequence length="435" mass="46097">MADGARSSHGGVQAQLDRLSALGMGGDILGLERIGELCRRLNDPQDRLPPVFHVAGTNGKGSTIAFLRAAFEAGGRPVHVFTSPHLVRFNERIRLAGELIGDAPLADLLEEVIDAAAGMKASFFEISTAAAFLAFSRTPADACLIEVGLGGRLDATNVIPAPAATGIAGLGLDHQAFLGDRLDRIALEKAGIAKRGVPLVMQSYPPEIESLIVDHALSVGAKPVIQGRDWDIERVGAELVFEGKTNLTLPLPRLEGAHQFANAGLAAAMLQYQDALSIEPEAVASMTERASWPARLQKLDKGNLAGLLPNHELWLDGGHNEDAARALARFFDGRKLHLVFGLLANRDPSVLLAPFEGLVEGVTALPIHSHEHHEPAMLADEARRILGIEHVGTASDAEQAISLLSTDIAGDHAVLVFGSLYLAGEVLEANGTLPD</sequence>
<evidence type="ECO:0000256" key="7">
    <source>
        <dbReference type="ARBA" id="ARBA00013025"/>
    </source>
</evidence>
<evidence type="ECO:0000256" key="2">
    <source>
        <dbReference type="ARBA" id="ARBA00002714"/>
    </source>
</evidence>
<evidence type="ECO:0000313" key="24">
    <source>
        <dbReference type="EMBL" id="MBB3764155.1"/>
    </source>
</evidence>
<evidence type="ECO:0000256" key="1">
    <source>
        <dbReference type="ARBA" id="ARBA00001946"/>
    </source>
</evidence>
<dbReference type="EC" id="6.3.2.17" evidence="7"/>
<evidence type="ECO:0000256" key="14">
    <source>
        <dbReference type="ARBA" id="ARBA00022909"/>
    </source>
</evidence>
<dbReference type="GO" id="GO:0008841">
    <property type="term" value="F:dihydrofolate synthase activity"/>
    <property type="evidence" value="ECO:0007669"/>
    <property type="project" value="UniProtKB-EC"/>
</dbReference>
<evidence type="ECO:0000256" key="9">
    <source>
        <dbReference type="ARBA" id="ARBA00022598"/>
    </source>
</evidence>
<keyword evidence="12 22" id="KW-0067">ATP-binding</keyword>
<dbReference type="SUPFAM" id="SSF53623">
    <property type="entry name" value="MurD-like peptide ligases, catalytic domain"/>
    <property type="match status" value="1"/>
</dbReference>
<dbReference type="PANTHER" id="PTHR11136:SF0">
    <property type="entry name" value="DIHYDROFOLATE SYNTHETASE-RELATED"/>
    <property type="match status" value="1"/>
</dbReference>
<keyword evidence="10" id="KW-0479">Metal-binding</keyword>
<evidence type="ECO:0000256" key="18">
    <source>
        <dbReference type="ARBA" id="ARBA00047493"/>
    </source>
</evidence>
<keyword evidence="9 22" id="KW-0436">Ligase</keyword>
<proteinExistence type="inferred from homology"/>
<keyword evidence="14" id="KW-0289">Folate biosynthesis</keyword>
<evidence type="ECO:0000256" key="19">
    <source>
        <dbReference type="ARBA" id="ARBA00047808"/>
    </source>
</evidence>
<organism evidence="24 25">
    <name type="scientific">Sphingomicrobium lutaoense</name>
    <dbReference type="NCBI Taxonomy" id="515949"/>
    <lineage>
        <taxon>Bacteria</taxon>
        <taxon>Pseudomonadati</taxon>
        <taxon>Pseudomonadota</taxon>
        <taxon>Alphaproteobacteria</taxon>
        <taxon>Sphingomonadales</taxon>
        <taxon>Sphingomonadaceae</taxon>
        <taxon>Sphingomicrobium</taxon>
    </lineage>
</organism>
<evidence type="ECO:0000256" key="4">
    <source>
        <dbReference type="ARBA" id="ARBA00005150"/>
    </source>
</evidence>
<comment type="cofactor">
    <cofactor evidence="1">
        <name>Mg(2+)</name>
        <dbReference type="ChEBI" id="CHEBI:18420"/>
    </cofactor>
</comment>
<evidence type="ECO:0000256" key="6">
    <source>
        <dbReference type="ARBA" id="ARBA00013023"/>
    </source>
</evidence>
<comment type="similarity">
    <text evidence="5 22">Belongs to the folylpolyglutamate synthase family.</text>
</comment>
<dbReference type="InterPro" id="IPR001645">
    <property type="entry name" value="Folylpolyglutamate_synth"/>
</dbReference>
<dbReference type="GO" id="GO:0005524">
    <property type="term" value="F:ATP binding"/>
    <property type="evidence" value="ECO:0007669"/>
    <property type="project" value="UniProtKB-KW"/>
</dbReference>
<dbReference type="Gene3D" id="3.90.190.20">
    <property type="entry name" value="Mur ligase, C-terminal domain"/>
    <property type="match status" value="1"/>
</dbReference>
<dbReference type="NCBIfam" id="TIGR01499">
    <property type="entry name" value="folC"/>
    <property type="match status" value="1"/>
</dbReference>
<evidence type="ECO:0000256" key="20">
    <source>
        <dbReference type="ARBA" id="ARBA00049035"/>
    </source>
</evidence>
<evidence type="ECO:0000256" key="5">
    <source>
        <dbReference type="ARBA" id="ARBA00008276"/>
    </source>
</evidence>
<dbReference type="RefSeq" id="WP_183933437.1">
    <property type="nucleotide sequence ID" value="NZ_JACICF010000001.1"/>
</dbReference>
<dbReference type="GO" id="GO:0004326">
    <property type="term" value="F:tetrahydrofolylpolyglutamate synthase activity"/>
    <property type="evidence" value="ECO:0007669"/>
    <property type="project" value="UniProtKB-EC"/>
</dbReference>
<evidence type="ECO:0000259" key="23">
    <source>
        <dbReference type="Pfam" id="PF02875"/>
    </source>
</evidence>
<gene>
    <name evidence="24" type="ORF">FHS50_001178</name>
</gene>
<keyword evidence="11 22" id="KW-0547">Nucleotide-binding</keyword>
<dbReference type="InterPro" id="IPR036615">
    <property type="entry name" value="Mur_ligase_C_dom_sf"/>
</dbReference>
<comment type="catalytic activity">
    <reaction evidence="21">
        <text>7,8-dihydropteroate + L-glutamate + ATP = 7,8-dihydrofolate + ADP + phosphate + H(+)</text>
        <dbReference type="Rhea" id="RHEA:23584"/>
        <dbReference type="ChEBI" id="CHEBI:15378"/>
        <dbReference type="ChEBI" id="CHEBI:17839"/>
        <dbReference type="ChEBI" id="CHEBI:29985"/>
        <dbReference type="ChEBI" id="CHEBI:30616"/>
        <dbReference type="ChEBI" id="CHEBI:43474"/>
        <dbReference type="ChEBI" id="CHEBI:57451"/>
        <dbReference type="ChEBI" id="CHEBI:456216"/>
        <dbReference type="EC" id="6.3.2.12"/>
    </reaction>
</comment>
<comment type="catalytic activity">
    <reaction evidence="18">
        <text>(6S)-5,6,7,8-tetrahydrofolyl-(gamma-L-Glu)(n) + L-glutamate + ATP = (6S)-5,6,7,8-tetrahydrofolyl-(gamma-L-Glu)(n+1) + ADP + phosphate + H(+)</text>
        <dbReference type="Rhea" id="RHEA:10580"/>
        <dbReference type="Rhea" id="RHEA-COMP:14738"/>
        <dbReference type="Rhea" id="RHEA-COMP:14740"/>
        <dbReference type="ChEBI" id="CHEBI:15378"/>
        <dbReference type="ChEBI" id="CHEBI:29985"/>
        <dbReference type="ChEBI" id="CHEBI:30616"/>
        <dbReference type="ChEBI" id="CHEBI:43474"/>
        <dbReference type="ChEBI" id="CHEBI:141005"/>
        <dbReference type="ChEBI" id="CHEBI:456216"/>
        <dbReference type="EC" id="6.3.2.17"/>
    </reaction>
</comment>
<evidence type="ECO:0000256" key="12">
    <source>
        <dbReference type="ARBA" id="ARBA00022840"/>
    </source>
</evidence>
<dbReference type="Proteomes" id="UP000578569">
    <property type="component" value="Unassembled WGS sequence"/>
</dbReference>
<evidence type="ECO:0000256" key="16">
    <source>
        <dbReference type="ARBA" id="ARBA00030592"/>
    </source>
</evidence>
<accession>A0A839Z3K6</accession>
<dbReference type="Pfam" id="PF02875">
    <property type="entry name" value="Mur_ligase_C"/>
    <property type="match status" value="1"/>
</dbReference>
<dbReference type="GO" id="GO:0046656">
    <property type="term" value="P:folic acid biosynthetic process"/>
    <property type="evidence" value="ECO:0007669"/>
    <property type="project" value="UniProtKB-KW"/>
</dbReference>
<keyword evidence="25" id="KW-1185">Reference proteome</keyword>
<dbReference type="GO" id="GO:0005737">
    <property type="term" value="C:cytoplasm"/>
    <property type="evidence" value="ECO:0007669"/>
    <property type="project" value="TreeGrafter"/>
</dbReference>
<evidence type="ECO:0000256" key="8">
    <source>
        <dbReference type="ARBA" id="ARBA00019357"/>
    </source>
</evidence>
<dbReference type="PANTHER" id="PTHR11136">
    <property type="entry name" value="FOLYLPOLYGLUTAMATE SYNTHASE-RELATED"/>
    <property type="match status" value="1"/>
</dbReference>
<comment type="catalytic activity">
    <reaction evidence="20">
        <text>(6R)-5,10-methylenetetrahydrofolyl-(gamma-L-Glu)(n) + L-glutamate + ATP = (6R)-5,10-methylenetetrahydrofolyl-(gamma-L-Glu)(n+1) + ADP + phosphate + H(+)</text>
        <dbReference type="Rhea" id="RHEA:51912"/>
        <dbReference type="Rhea" id="RHEA-COMP:13257"/>
        <dbReference type="Rhea" id="RHEA-COMP:13258"/>
        <dbReference type="ChEBI" id="CHEBI:15378"/>
        <dbReference type="ChEBI" id="CHEBI:29985"/>
        <dbReference type="ChEBI" id="CHEBI:30616"/>
        <dbReference type="ChEBI" id="CHEBI:43474"/>
        <dbReference type="ChEBI" id="CHEBI:136572"/>
        <dbReference type="ChEBI" id="CHEBI:456216"/>
        <dbReference type="EC" id="6.3.2.17"/>
    </reaction>
</comment>
<evidence type="ECO:0000256" key="22">
    <source>
        <dbReference type="PIRNR" id="PIRNR001563"/>
    </source>
</evidence>
<name>A0A839Z3K6_9SPHN</name>
<keyword evidence="13" id="KW-0460">Magnesium</keyword>
<reference evidence="24 25" key="1">
    <citation type="submission" date="2020-08" db="EMBL/GenBank/DDBJ databases">
        <title>Genomic Encyclopedia of Type Strains, Phase IV (KMG-IV): sequencing the most valuable type-strain genomes for metagenomic binning, comparative biology and taxonomic classification.</title>
        <authorList>
            <person name="Goeker M."/>
        </authorList>
    </citation>
    <scope>NUCLEOTIDE SEQUENCE [LARGE SCALE GENOMIC DNA]</scope>
    <source>
        <strain evidence="24 25">DSM 24194</strain>
    </source>
</reference>
<protein>
    <recommendedName>
        <fullName evidence="8">Dihydrofolate synthase/folylpolyglutamate synthase</fullName>
        <ecNumber evidence="6">6.3.2.12</ecNumber>
        <ecNumber evidence="7">6.3.2.17</ecNumber>
    </recommendedName>
    <alternativeName>
        <fullName evidence="17">Folylpoly-gamma-glutamate synthetase-dihydrofolate synthetase</fullName>
    </alternativeName>
    <alternativeName>
        <fullName evidence="15">Folylpolyglutamate synthetase</fullName>
    </alternativeName>
    <alternativeName>
        <fullName evidence="16">Tetrahydrofolylpolyglutamate synthase</fullName>
    </alternativeName>
</protein>
<evidence type="ECO:0000256" key="15">
    <source>
        <dbReference type="ARBA" id="ARBA00030048"/>
    </source>
</evidence>
<comment type="catalytic activity">
    <reaction evidence="19">
        <text>10-formyltetrahydrofolyl-(gamma-L-Glu)(n) + L-glutamate + ATP = 10-formyltetrahydrofolyl-(gamma-L-Glu)(n+1) + ADP + phosphate + H(+)</text>
        <dbReference type="Rhea" id="RHEA:51904"/>
        <dbReference type="Rhea" id="RHEA-COMP:13088"/>
        <dbReference type="Rhea" id="RHEA-COMP:14300"/>
        <dbReference type="ChEBI" id="CHEBI:15378"/>
        <dbReference type="ChEBI" id="CHEBI:29985"/>
        <dbReference type="ChEBI" id="CHEBI:30616"/>
        <dbReference type="ChEBI" id="CHEBI:43474"/>
        <dbReference type="ChEBI" id="CHEBI:134413"/>
        <dbReference type="ChEBI" id="CHEBI:456216"/>
        <dbReference type="EC" id="6.3.2.17"/>
    </reaction>
</comment>
<dbReference type="PIRSF" id="PIRSF001563">
    <property type="entry name" value="Folylpolyglu_synth"/>
    <property type="match status" value="1"/>
</dbReference>
<dbReference type="AlphaFoldDB" id="A0A839Z3K6"/>